<comment type="subcellular location">
    <subcellularLocation>
        <location evidence="1">Cytoplasm</location>
        <location evidence="1">Cytoskeleton</location>
        <location evidence="1">Flagellum axoneme</location>
    </subcellularLocation>
</comment>
<comment type="caution">
    <text evidence="13">The sequence shown here is derived from an EMBL/GenBank/DDBJ whole genome shotgun (WGS) entry which is preliminary data.</text>
</comment>
<dbReference type="Pfam" id="PF14580">
    <property type="entry name" value="LRR_9"/>
    <property type="match status" value="1"/>
</dbReference>
<evidence type="ECO:0000256" key="7">
    <source>
        <dbReference type="ARBA" id="ARBA00023069"/>
    </source>
</evidence>
<feature type="coiled-coil region" evidence="12">
    <location>
        <begin position="197"/>
        <end position="227"/>
    </location>
</feature>
<evidence type="ECO:0000256" key="4">
    <source>
        <dbReference type="ARBA" id="ARBA00022737"/>
    </source>
</evidence>
<evidence type="ECO:0000256" key="2">
    <source>
        <dbReference type="ARBA" id="ARBA00022490"/>
    </source>
</evidence>
<keyword evidence="2" id="KW-0963">Cytoplasm</keyword>
<dbReference type="OrthoDB" id="266138at2759"/>
<sequence length="515" mass="59942">MNTIEPSVIDDEQLKKAINEQANPEIADIARREGIDPKETLSLRLDYKNILKIDNLCAFENLTKLQLDNNIIEKIENINFLVHLQWLDLSFNNIVVIEGLEKLTKLTDLTLFNNRISKLEGMDDLLSLNVFSIGNNNLTGLENLAYLTKFENLRVLNCAGNALCKNSNYRHYVLAHIRGLKYLDYRLVDEESIAAAREKYIDDLIALEEEEKIANQKKEELRKLTELNALHHSAHIEGIDTLFDDMFGTDPDFQRLLPVCLERTTDLQEEYRAKFEVVVNELKYFALKKRTEMNDEMNSFNECIQQTKIETDGECIAMLNHYSHFKKQLLRILQTSRDTKEIDDAIKTLKEDTSKLSDSLMAVEMTVVEQYEDVIKEFERNYTEVSMSVTEYGQGSFARMRDIENEFHERFSESILLTFERFNKGDLEEIEDELRDVLSDKDQLVNTVNGSHDFRLGKFDHQEDALVSGITQELEMLTKKLHDDEVQRDRDRVCEIFTFIDKCHAEIEVAEENAY</sequence>
<keyword evidence="8" id="KW-0206">Cytoskeleton</keyword>
<comment type="similarity">
    <text evidence="10">Belongs to the DRC3 family.</text>
</comment>
<evidence type="ECO:0000256" key="12">
    <source>
        <dbReference type="SAM" id="Coils"/>
    </source>
</evidence>
<keyword evidence="6 12" id="KW-0175">Coiled coil</keyword>
<evidence type="ECO:0000313" key="14">
    <source>
        <dbReference type="Proteomes" id="UP000320333"/>
    </source>
</evidence>
<dbReference type="PANTHER" id="PTHR45973:SF12">
    <property type="entry name" value="DYNEIN REGULATORY COMPLEX SUBUNIT 3"/>
    <property type="match status" value="1"/>
</dbReference>
<dbReference type="InterPro" id="IPR050576">
    <property type="entry name" value="Cilia_flagella_integrity"/>
</dbReference>
<keyword evidence="3" id="KW-0433">Leucine-rich repeat</keyword>
<evidence type="ECO:0000256" key="11">
    <source>
        <dbReference type="ARBA" id="ARBA00040950"/>
    </source>
</evidence>
<keyword evidence="5" id="KW-0282">Flagellum</keyword>
<accession>A0A507FCS3</accession>
<evidence type="ECO:0000256" key="1">
    <source>
        <dbReference type="ARBA" id="ARBA00004611"/>
    </source>
</evidence>
<dbReference type="AlphaFoldDB" id="A0A507FCS3"/>
<dbReference type="Proteomes" id="UP000320333">
    <property type="component" value="Unassembled WGS sequence"/>
</dbReference>
<keyword evidence="4" id="KW-0677">Repeat</keyword>
<keyword evidence="7" id="KW-0969">Cilium</keyword>
<name>A0A507FCS3_9FUNG</name>
<dbReference type="InterPro" id="IPR001611">
    <property type="entry name" value="Leu-rich_rpt"/>
</dbReference>
<dbReference type="STRING" id="246404.A0A507FCS3"/>
<dbReference type="InterPro" id="IPR032675">
    <property type="entry name" value="LRR_dom_sf"/>
</dbReference>
<evidence type="ECO:0000256" key="3">
    <source>
        <dbReference type="ARBA" id="ARBA00022614"/>
    </source>
</evidence>
<organism evidence="13 14">
    <name type="scientific">Chytriomyces confervae</name>
    <dbReference type="NCBI Taxonomy" id="246404"/>
    <lineage>
        <taxon>Eukaryota</taxon>
        <taxon>Fungi</taxon>
        <taxon>Fungi incertae sedis</taxon>
        <taxon>Chytridiomycota</taxon>
        <taxon>Chytridiomycota incertae sedis</taxon>
        <taxon>Chytridiomycetes</taxon>
        <taxon>Chytridiales</taxon>
        <taxon>Chytriomycetaceae</taxon>
        <taxon>Chytriomyces</taxon>
    </lineage>
</organism>
<dbReference type="Gene3D" id="3.80.10.10">
    <property type="entry name" value="Ribonuclease Inhibitor"/>
    <property type="match status" value="1"/>
</dbReference>
<protein>
    <recommendedName>
        <fullName evidence="11">Dynein regulatory complex subunit 3</fullName>
    </recommendedName>
</protein>
<proteinExistence type="inferred from homology"/>
<dbReference type="PANTHER" id="PTHR45973">
    <property type="entry name" value="PROTEIN PHOSPHATASE 1 REGULATORY SUBUNIT SDS22-RELATED"/>
    <property type="match status" value="1"/>
</dbReference>
<evidence type="ECO:0000256" key="9">
    <source>
        <dbReference type="ARBA" id="ARBA00023273"/>
    </source>
</evidence>
<reference evidence="13 14" key="1">
    <citation type="journal article" date="2019" name="Sci. Rep.">
        <title>Comparative genomics of chytrid fungi reveal insights into the obligate biotrophic and pathogenic lifestyle of Synchytrium endobioticum.</title>
        <authorList>
            <person name="van de Vossenberg B.T.L.H."/>
            <person name="Warris S."/>
            <person name="Nguyen H.D.T."/>
            <person name="van Gent-Pelzer M.P.E."/>
            <person name="Joly D.L."/>
            <person name="van de Geest H.C."/>
            <person name="Bonants P.J.M."/>
            <person name="Smith D.S."/>
            <person name="Levesque C.A."/>
            <person name="van der Lee T.A.J."/>
        </authorList>
    </citation>
    <scope>NUCLEOTIDE SEQUENCE [LARGE SCALE GENOMIC DNA]</scope>
    <source>
        <strain evidence="13 14">CBS 675.73</strain>
    </source>
</reference>
<dbReference type="SUPFAM" id="SSF52075">
    <property type="entry name" value="Outer arm dynein light chain 1"/>
    <property type="match status" value="1"/>
</dbReference>
<keyword evidence="9" id="KW-0966">Cell projection</keyword>
<keyword evidence="14" id="KW-1185">Reference proteome</keyword>
<evidence type="ECO:0000256" key="10">
    <source>
        <dbReference type="ARBA" id="ARBA00038378"/>
    </source>
</evidence>
<gene>
    <name evidence="13" type="ORF">CcCBS67573_g04721</name>
</gene>
<dbReference type="SMART" id="SM00365">
    <property type="entry name" value="LRR_SD22"/>
    <property type="match status" value="4"/>
</dbReference>
<evidence type="ECO:0000256" key="6">
    <source>
        <dbReference type="ARBA" id="ARBA00023054"/>
    </source>
</evidence>
<dbReference type="GO" id="GO:0005929">
    <property type="term" value="C:cilium"/>
    <property type="evidence" value="ECO:0007669"/>
    <property type="project" value="TreeGrafter"/>
</dbReference>
<evidence type="ECO:0000256" key="5">
    <source>
        <dbReference type="ARBA" id="ARBA00022846"/>
    </source>
</evidence>
<dbReference type="PROSITE" id="PS51450">
    <property type="entry name" value="LRR"/>
    <property type="match status" value="3"/>
</dbReference>
<dbReference type="EMBL" id="QEAP01000150">
    <property type="protein sequence ID" value="TPX74014.1"/>
    <property type="molecule type" value="Genomic_DNA"/>
</dbReference>
<evidence type="ECO:0000256" key="8">
    <source>
        <dbReference type="ARBA" id="ARBA00023212"/>
    </source>
</evidence>
<evidence type="ECO:0000313" key="13">
    <source>
        <dbReference type="EMBL" id="TPX74014.1"/>
    </source>
</evidence>